<protein>
    <submittedName>
        <fullName evidence="1">TraA-like protein</fullName>
    </submittedName>
</protein>
<name>A0A0K8PGN7_STRAJ</name>
<organism evidence="1 2">
    <name type="scientific">Streptomyces azureus</name>
    <dbReference type="NCBI Taxonomy" id="146537"/>
    <lineage>
        <taxon>Bacteria</taxon>
        <taxon>Bacillati</taxon>
        <taxon>Actinomycetota</taxon>
        <taxon>Actinomycetes</taxon>
        <taxon>Kitasatosporales</taxon>
        <taxon>Streptomycetaceae</taxon>
        <taxon>Streptomyces</taxon>
    </lineage>
</organism>
<keyword evidence="2" id="KW-1185">Reference proteome</keyword>
<proteinExistence type="predicted"/>
<dbReference type="PATRIC" id="fig|146537.3.peg.1891"/>
<dbReference type="SUPFAM" id="SSF55464">
    <property type="entry name" value="Origin of replication-binding domain, RBD-like"/>
    <property type="match status" value="1"/>
</dbReference>
<sequence>MEACEALGLACDPRTVAPGRRPVMEVAGVPHELIRWTSRRSAQAAACLTDLEHEYVTTRRSGAPPNGPR</sequence>
<evidence type="ECO:0000313" key="1">
    <source>
        <dbReference type="EMBL" id="GAP47056.1"/>
    </source>
</evidence>
<dbReference type="AlphaFoldDB" id="A0A0K8PGN7"/>
<accession>A0A0K8PGN7</accession>
<reference evidence="1" key="1">
    <citation type="journal article" date="2015" name="Genome Announc.">
        <title>Draft Genome Sequence of Thiostrepton-Producing Streptomyces azureus ATCC 14921.</title>
        <authorList>
            <person name="Sakihara K."/>
            <person name="Maeda J."/>
            <person name="Tashiro K."/>
            <person name="Fujino Y."/>
            <person name="Kuhara S."/>
            <person name="Ohshima T."/>
            <person name="Ogata S."/>
            <person name="Doi K."/>
        </authorList>
    </citation>
    <scope>NUCLEOTIDE SEQUENCE [LARGE SCALE GENOMIC DNA]</scope>
    <source>
        <strain evidence="1">ATCC14921</strain>
    </source>
</reference>
<dbReference type="RefSeq" id="WP_059416382.1">
    <property type="nucleotide sequence ID" value="NZ_DF968225.1"/>
</dbReference>
<dbReference type="Proteomes" id="UP000053859">
    <property type="component" value="Unassembled WGS sequence"/>
</dbReference>
<dbReference type="EMBL" id="DF968225">
    <property type="protein sequence ID" value="GAP47056.1"/>
    <property type="molecule type" value="Genomic_DNA"/>
</dbReference>
<evidence type="ECO:0000313" key="2">
    <source>
        <dbReference type="Proteomes" id="UP000053859"/>
    </source>
</evidence>
<gene>
    <name evidence="1" type="ORF">SAZU_1793</name>
</gene>